<organism evidence="2 3">
    <name type="scientific">Flammeovirga kamogawensis</name>
    <dbReference type="NCBI Taxonomy" id="373891"/>
    <lineage>
        <taxon>Bacteria</taxon>
        <taxon>Pseudomonadati</taxon>
        <taxon>Bacteroidota</taxon>
        <taxon>Cytophagia</taxon>
        <taxon>Cytophagales</taxon>
        <taxon>Flammeovirgaceae</taxon>
        <taxon>Flammeovirga</taxon>
    </lineage>
</organism>
<reference evidence="2 3" key="1">
    <citation type="submission" date="2021-05" db="EMBL/GenBank/DDBJ databases">
        <title>Comparative genomic studies on the polysaccharide-degrading batcterial strains of the Flammeovirga genus.</title>
        <authorList>
            <person name="Zewei F."/>
            <person name="Zheng Z."/>
            <person name="Yu L."/>
            <person name="Ruyue G."/>
            <person name="Yanhong M."/>
            <person name="Yuanyuan C."/>
            <person name="Jingyan G."/>
            <person name="Wenjun H."/>
        </authorList>
    </citation>
    <scope>NUCLEOTIDE SEQUENCE [LARGE SCALE GENOMIC DNA]</scope>
    <source>
        <strain evidence="2 3">YS10</strain>
    </source>
</reference>
<dbReference type="EMBL" id="CP076128">
    <property type="protein sequence ID" value="QWG06021.1"/>
    <property type="molecule type" value="Genomic_DNA"/>
</dbReference>
<evidence type="ECO:0000256" key="1">
    <source>
        <dbReference type="SAM" id="SignalP"/>
    </source>
</evidence>
<proteinExistence type="predicted"/>
<feature type="chain" id="PRO_5046012904" description="DUF4359 domain-containing protein" evidence="1">
    <location>
        <begin position="23"/>
        <end position="114"/>
    </location>
</feature>
<sequence>MKRLITSFLLFLFFFSATSSFADGIYTTIKSKFVASVDTIGAGDFNADLNKITSNFGEASKVNVGGVDVMIFKNELKTVVFTNHSNKYGWIEFENNKDKLALVIRELILNIYNQ</sequence>
<evidence type="ECO:0008006" key="4">
    <source>
        <dbReference type="Google" id="ProtNLM"/>
    </source>
</evidence>
<protein>
    <recommendedName>
        <fullName evidence="4">DUF4359 domain-containing protein</fullName>
    </recommendedName>
</protein>
<evidence type="ECO:0000313" key="3">
    <source>
        <dbReference type="Proteomes" id="UP000682802"/>
    </source>
</evidence>
<keyword evidence="1" id="KW-0732">Signal</keyword>
<evidence type="ECO:0000313" key="2">
    <source>
        <dbReference type="EMBL" id="QWG06021.1"/>
    </source>
</evidence>
<accession>A0ABX8GRJ3</accession>
<dbReference type="RefSeq" id="WP_144073453.1">
    <property type="nucleotide sequence ID" value="NZ_CP076128.1"/>
</dbReference>
<keyword evidence="3" id="KW-1185">Reference proteome</keyword>
<gene>
    <name evidence="2" type="ORF">KM029_11675</name>
</gene>
<dbReference type="Proteomes" id="UP000682802">
    <property type="component" value="Chromosome 1"/>
</dbReference>
<name>A0ABX8GRJ3_9BACT</name>
<feature type="signal peptide" evidence="1">
    <location>
        <begin position="1"/>
        <end position="22"/>
    </location>
</feature>